<feature type="chain" id="PRO_5047359150" description="TIGR03016 family PEP-CTERM system-associated outer membrane protein" evidence="2">
    <location>
        <begin position="17"/>
        <end position="646"/>
    </location>
</feature>
<dbReference type="EMBL" id="BDQG01000001">
    <property type="protein sequence ID" value="GAW65446.1"/>
    <property type="molecule type" value="Genomic_DNA"/>
</dbReference>
<dbReference type="Proteomes" id="UP000194153">
    <property type="component" value="Unassembled WGS sequence"/>
</dbReference>
<evidence type="ECO:0000256" key="2">
    <source>
        <dbReference type="SAM" id="SignalP"/>
    </source>
</evidence>
<accession>A0ABQ0MH20</accession>
<keyword evidence="4" id="KW-1185">Reference proteome</keyword>
<evidence type="ECO:0000256" key="1">
    <source>
        <dbReference type="SAM" id="MobiDB-lite"/>
    </source>
</evidence>
<feature type="region of interest" description="Disordered" evidence="1">
    <location>
        <begin position="278"/>
        <end position="297"/>
    </location>
</feature>
<evidence type="ECO:0000313" key="3">
    <source>
        <dbReference type="EMBL" id="GAW65446.1"/>
    </source>
</evidence>
<keyword evidence="2" id="KW-0732">Signal</keyword>
<gene>
    <name evidence="3" type="ORF">GPEL0_01f0337</name>
</gene>
<feature type="signal peptide" evidence="2">
    <location>
        <begin position="1"/>
        <end position="16"/>
    </location>
</feature>
<evidence type="ECO:0000313" key="4">
    <source>
        <dbReference type="Proteomes" id="UP000194153"/>
    </source>
</evidence>
<proteinExistence type="predicted"/>
<reference evidence="4" key="1">
    <citation type="submission" date="2017-05" db="EMBL/GenBank/DDBJ databases">
        <title>Draft genome sequence of Geobacter pelophilus, a iron(III)-reducing bacteria.</title>
        <authorList>
            <person name="Aoyagi T."/>
            <person name="Koike H."/>
            <person name="Morita T."/>
            <person name="Sato Y."/>
            <person name="Habe H."/>
            <person name="Hori T."/>
        </authorList>
    </citation>
    <scope>NUCLEOTIDE SEQUENCE [LARGE SCALE GENOMIC DNA]</scope>
    <source>
        <strain evidence="4">Drf2</strain>
    </source>
</reference>
<sequence>MFLAAPFLVAAASAQAGQYTLLTLHDFRQSAMASYDYYDSVSSHKAGKISSTMQGVTESYGVSVGYSILHPSLLKGDAQLEIAAEQEADHDSAKGRSSSNDNRIEYGVKGALLSRGYSPVSFSANSAVITARPQFSNSYRVESANQTLIWSLKNRTLPASVSLTKTSSSTDGQENDTSSKARTLQISFGHDAGTVSHTRLTLGLSSHQMTLLQTGLSDDYKEASTELTNLLSWYDERSLRRTVDTRFIVQQRSGRNAGTQQSLGSSAQWQLGKALSASLSGSKNRNDDSNGTSDSEGIAGGLSHKFLQGIYTNVGGSLTKGTYSDGSDSTRSWNAGGRYENELPGQTLLSLGYNYNYAVQDRQRAALRLNGYETLTLDPVFPQYQTLSGTNVDGATVELYLDPGRSLPFTDFSVVSQGFSTRILINSNPGVSLLYASYSYRQSPQIKFATTAQNVSGRLKFLGGRHTLQAGYSWSDQELLGGSDPSSTLSGSSHLRLGYELKAHPHTLSVDYSALKSSSQDLQDVTLNWTHVYQSGAARLATQASDRYAWFSENGSGGGKERWDNSFLVSSTYSRPLVRNFKGSLKLGYFNLTSDSASSNMINTEVNLDGRYGNTVLTLETSLNLGFASSGYSRNETVMMKIRRMF</sequence>
<name>A0ABQ0MH20_9BACT</name>
<protein>
    <recommendedName>
        <fullName evidence="5">TIGR03016 family PEP-CTERM system-associated outer membrane protein</fullName>
    </recommendedName>
</protein>
<evidence type="ECO:0008006" key="5">
    <source>
        <dbReference type="Google" id="ProtNLM"/>
    </source>
</evidence>
<organism evidence="3 4">
    <name type="scientific">Geoanaerobacter pelophilus</name>
    <dbReference type="NCBI Taxonomy" id="60036"/>
    <lineage>
        <taxon>Bacteria</taxon>
        <taxon>Pseudomonadati</taxon>
        <taxon>Thermodesulfobacteriota</taxon>
        <taxon>Desulfuromonadia</taxon>
        <taxon>Geobacterales</taxon>
        <taxon>Geobacteraceae</taxon>
        <taxon>Geoanaerobacter</taxon>
    </lineage>
</organism>
<comment type="caution">
    <text evidence="3">The sequence shown here is derived from an EMBL/GenBank/DDBJ whole genome shotgun (WGS) entry which is preliminary data.</text>
</comment>